<proteinExistence type="predicted"/>
<dbReference type="Pfam" id="PF00392">
    <property type="entry name" value="GntR"/>
    <property type="match status" value="1"/>
</dbReference>
<dbReference type="PANTHER" id="PTHR43537:SF50">
    <property type="entry name" value="TRANSCRIPTIONAL REGULATORY PROTEIN"/>
    <property type="match status" value="1"/>
</dbReference>
<dbReference type="GO" id="GO:0003700">
    <property type="term" value="F:DNA-binding transcription factor activity"/>
    <property type="evidence" value="ECO:0007669"/>
    <property type="project" value="InterPro"/>
</dbReference>
<dbReference type="Proteomes" id="UP000478740">
    <property type="component" value="Unassembled WGS sequence"/>
</dbReference>
<dbReference type="CDD" id="cd07377">
    <property type="entry name" value="WHTH_GntR"/>
    <property type="match status" value="1"/>
</dbReference>
<dbReference type="Pfam" id="PF07729">
    <property type="entry name" value="FCD"/>
    <property type="match status" value="1"/>
</dbReference>
<dbReference type="SMART" id="SM00345">
    <property type="entry name" value="HTH_GNTR"/>
    <property type="match status" value="1"/>
</dbReference>
<comment type="caution">
    <text evidence="5">The sequence shown here is derived from an EMBL/GenBank/DDBJ whole genome shotgun (WGS) entry which is preliminary data.</text>
</comment>
<keyword evidence="2" id="KW-0238">DNA-binding</keyword>
<dbReference type="Gene3D" id="1.20.120.530">
    <property type="entry name" value="GntR ligand-binding domain-like"/>
    <property type="match status" value="1"/>
</dbReference>
<dbReference type="Gene3D" id="1.10.10.10">
    <property type="entry name" value="Winged helix-like DNA-binding domain superfamily/Winged helix DNA-binding domain"/>
    <property type="match status" value="1"/>
</dbReference>
<evidence type="ECO:0000256" key="3">
    <source>
        <dbReference type="ARBA" id="ARBA00023163"/>
    </source>
</evidence>
<sequence length="229" mass="25252">MPAKSAMRIAQPPSLATMAADRLRNAIIDGEFTLGENISEERLCEAFGISRSPVRDALNALQFTGLVEVRPKRGSFVFNPTEDDVAKLCDYRFMLEREAALMAVRDDKDALARQLQDAVAAMVQAHANGDRRAYGHADTAYHAAFFLCCGNGLMRDAYRLAEARLATLRTLLTAPFDERRESGLAQHRDMAEALLSGDTAGFEAMLKVHADWTGRLTAALQSQKEHPKP</sequence>
<dbReference type="RefSeq" id="WP_155044053.1">
    <property type="nucleotide sequence ID" value="NZ_WMIH01000006.1"/>
</dbReference>
<evidence type="ECO:0000259" key="4">
    <source>
        <dbReference type="PROSITE" id="PS50949"/>
    </source>
</evidence>
<organism evidence="5 6">
    <name type="scientific">Paracoccus shanxieyensis</name>
    <dbReference type="NCBI Taxonomy" id="2675752"/>
    <lineage>
        <taxon>Bacteria</taxon>
        <taxon>Pseudomonadati</taxon>
        <taxon>Pseudomonadota</taxon>
        <taxon>Alphaproteobacteria</taxon>
        <taxon>Rhodobacterales</taxon>
        <taxon>Paracoccaceae</taxon>
        <taxon>Paracoccus</taxon>
    </lineage>
</organism>
<dbReference type="InterPro" id="IPR000524">
    <property type="entry name" value="Tscrpt_reg_HTH_GntR"/>
</dbReference>
<dbReference type="InterPro" id="IPR036388">
    <property type="entry name" value="WH-like_DNA-bd_sf"/>
</dbReference>
<protein>
    <submittedName>
        <fullName evidence="5">GntR family transcriptional regulator</fullName>
    </submittedName>
</protein>
<feature type="domain" description="HTH gntR-type" evidence="4">
    <location>
        <begin position="13"/>
        <end position="80"/>
    </location>
</feature>
<keyword evidence="3" id="KW-0804">Transcription</keyword>
<dbReference type="PROSITE" id="PS50949">
    <property type="entry name" value="HTH_GNTR"/>
    <property type="match status" value="1"/>
</dbReference>
<name>A0A6L6IYL5_9RHOB</name>
<dbReference type="InterPro" id="IPR008920">
    <property type="entry name" value="TF_FadR/GntR_C"/>
</dbReference>
<evidence type="ECO:0000313" key="6">
    <source>
        <dbReference type="Proteomes" id="UP000478740"/>
    </source>
</evidence>
<keyword evidence="6" id="KW-1185">Reference proteome</keyword>
<dbReference type="PRINTS" id="PR00035">
    <property type="entry name" value="HTHGNTR"/>
</dbReference>
<dbReference type="PANTHER" id="PTHR43537">
    <property type="entry name" value="TRANSCRIPTIONAL REGULATOR, GNTR FAMILY"/>
    <property type="match status" value="1"/>
</dbReference>
<dbReference type="InterPro" id="IPR011711">
    <property type="entry name" value="GntR_C"/>
</dbReference>
<evidence type="ECO:0000256" key="1">
    <source>
        <dbReference type="ARBA" id="ARBA00023015"/>
    </source>
</evidence>
<dbReference type="InterPro" id="IPR036390">
    <property type="entry name" value="WH_DNA-bd_sf"/>
</dbReference>
<evidence type="ECO:0000256" key="2">
    <source>
        <dbReference type="ARBA" id="ARBA00023125"/>
    </source>
</evidence>
<keyword evidence="1" id="KW-0805">Transcription regulation</keyword>
<gene>
    <name evidence="5" type="ORF">GL284_07850</name>
</gene>
<dbReference type="AlphaFoldDB" id="A0A6L6IYL5"/>
<dbReference type="SUPFAM" id="SSF48008">
    <property type="entry name" value="GntR ligand-binding domain-like"/>
    <property type="match status" value="1"/>
</dbReference>
<dbReference type="SUPFAM" id="SSF46785">
    <property type="entry name" value="Winged helix' DNA-binding domain"/>
    <property type="match status" value="1"/>
</dbReference>
<reference evidence="5 6" key="1">
    <citation type="submission" date="2019-11" db="EMBL/GenBank/DDBJ databases">
        <authorList>
            <person name="Dong K."/>
        </authorList>
    </citation>
    <scope>NUCLEOTIDE SEQUENCE [LARGE SCALE GENOMIC DNA]</scope>
    <source>
        <strain evidence="5 6">DK608</strain>
    </source>
</reference>
<accession>A0A6L6IYL5</accession>
<dbReference type="SMART" id="SM00895">
    <property type="entry name" value="FCD"/>
    <property type="match status" value="1"/>
</dbReference>
<dbReference type="GO" id="GO:0003677">
    <property type="term" value="F:DNA binding"/>
    <property type="evidence" value="ECO:0007669"/>
    <property type="project" value="UniProtKB-KW"/>
</dbReference>
<dbReference type="EMBL" id="WMII01000006">
    <property type="protein sequence ID" value="MTH64180.1"/>
    <property type="molecule type" value="Genomic_DNA"/>
</dbReference>
<evidence type="ECO:0000313" key="5">
    <source>
        <dbReference type="EMBL" id="MTH64180.1"/>
    </source>
</evidence>